<accession>A0A845SLR0</accession>
<comment type="caution">
    <text evidence="2">The sequence shown here is derived from an EMBL/GenBank/DDBJ whole genome shotgun (WGS) entry which is preliminary data.</text>
</comment>
<evidence type="ECO:0000313" key="2">
    <source>
        <dbReference type="EMBL" id="NDL63914.1"/>
    </source>
</evidence>
<evidence type="ECO:0000313" key="3">
    <source>
        <dbReference type="Proteomes" id="UP000461443"/>
    </source>
</evidence>
<name>A0A845SLR0_9GAMM</name>
<keyword evidence="1" id="KW-0732">Signal</keyword>
<keyword evidence="3" id="KW-1185">Reference proteome</keyword>
<proteinExistence type="predicted"/>
<sequence length="160" mass="16972">MDININKGLAVAALCAFLGACAPSPRAPAADAATPPGPKDRLPGSAAVCAAPGDVTGMEYYQSTKQAYLDAGMDDGIATYLAHTATAMMTCIWQEEFSQFAGRTCSVELDFTGALPEKHFAGDREFCAFIEKQIAPVVISPPPADYLRQHKKLTIEFTPG</sequence>
<dbReference type="AlphaFoldDB" id="A0A845SLR0"/>
<evidence type="ECO:0000256" key="1">
    <source>
        <dbReference type="SAM" id="SignalP"/>
    </source>
</evidence>
<reference evidence="2 3" key="1">
    <citation type="submission" date="2019-12" db="EMBL/GenBank/DDBJ databases">
        <authorList>
            <person name="Lee S.D."/>
        </authorList>
    </citation>
    <scope>NUCLEOTIDE SEQUENCE [LARGE SCALE GENOMIC DNA]</scope>
    <source>
        <strain evidence="2 3">SAP-6</strain>
    </source>
</reference>
<gene>
    <name evidence="2" type="ORF">GRH90_14290</name>
</gene>
<dbReference type="EMBL" id="WUBS01000009">
    <property type="protein sequence ID" value="NDL63914.1"/>
    <property type="molecule type" value="Genomic_DNA"/>
</dbReference>
<dbReference type="PROSITE" id="PS51257">
    <property type="entry name" value="PROKAR_LIPOPROTEIN"/>
    <property type="match status" value="1"/>
</dbReference>
<reference evidence="2 3" key="2">
    <citation type="submission" date="2020-02" db="EMBL/GenBank/DDBJ databases">
        <title>The new genus of Enterobacteriales.</title>
        <authorList>
            <person name="Kim I.S."/>
        </authorList>
    </citation>
    <scope>NUCLEOTIDE SEQUENCE [LARGE SCALE GENOMIC DNA]</scope>
    <source>
        <strain evidence="2 3">SAP-6</strain>
    </source>
</reference>
<feature type="chain" id="PRO_5032461092" evidence="1">
    <location>
        <begin position="30"/>
        <end position="160"/>
    </location>
</feature>
<dbReference type="RefSeq" id="WP_162366623.1">
    <property type="nucleotide sequence ID" value="NZ_WUBS01000009.1"/>
</dbReference>
<protein>
    <submittedName>
        <fullName evidence="2">Uncharacterized protein</fullName>
    </submittedName>
</protein>
<organism evidence="2 3">
    <name type="scientific">Acerihabitans arboris</name>
    <dbReference type="NCBI Taxonomy" id="2691583"/>
    <lineage>
        <taxon>Bacteria</taxon>
        <taxon>Pseudomonadati</taxon>
        <taxon>Pseudomonadota</taxon>
        <taxon>Gammaproteobacteria</taxon>
        <taxon>Enterobacterales</taxon>
        <taxon>Pectobacteriaceae</taxon>
        <taxon>Acerihabitans</taxon>
    </lineage>
</organism>
<feature type="signal peptide" evidence="1">
    <location>
        <begin position="1"/>
        <end position="29"/>
    </location>
</feature>
<dbReference type="Proteomes" id="UP000461443">
    <property type="component" value="Unassembled WGS sequence"/>
</dbReference>